<sequence>MDLAEIWRVMRRRWYVLLPGLLITAALTAAVYLLVPVEYRSQSTVTLLNSKKATVAFDGNPFLSTQASLTGMADGLARNLNSDDAKADLKSLGVTGLHEAKIADNALGPYMWLSVVGTDRAAVLKSDEILTKYAEKRLLEFQTQQSVTPDAMIRMATIVPPQKPEAQTKARLQFLIMAGALGFVLSLVATFFVEARKRRGASPGKHRPAPSEGGESGERSDADAGDPTATLRMTVAHPAGSGAVGSRTAGSP</sequence>
<keyword evidence="2" id="KW-0812">Transmembrane</keyword>
<keyword evidence="2" id="KW-0472">Membrane</keyword>
<gene>
    <name evidence="3" type="ORF">OG517_09195</name>
</gene>
<reference evidence="3" key="1">
    <citation type="submission" date="2022-10" db="EMBL/GenBank/DDBJ databases">
        <title>The complete genomes of actinobacterial strains from the NBC collection.</title>
        <authorList>
            <person name="Joergensen T.S."/>
            <person name="Alvarez Arevalo M."/>
            <person name="Sterndorff E.B."/>
            <person name="Faurdal D."/>
            <person name="Vuksanovic O."/>
            <person name="Mourched A.-S."/>
            <person name="Charusanti P."/>
            <person name="Shaw S."/>
            <person name="Blin K."/>
            <person name="Weber T."/>
        </authorList>
    </citation>
    <scope>NUCLEOTIDE SEQUENCE</scope>
    <source>
        <strain evidence="3">NBC_00248</strain>
    </source>
</reference>
<dbReference type="EMBL" id="CP108090">
    <property type="protein sequence ID" value="WUQ11594.1"/>
    <property type="molecule type" value="Genomic_DNA"/>
</dbReference>
<dbReference type="Proteomes" id="UP001432039">
    <property type="component" value="Chromosome"/>
</dbReference>
<proteinExistence type="predicted"/>
<evidence type="ECO:0000313" key="4">
    <source>
        <dbReference type="Proteomes" id="UP001432039"/>
    </source>
</evidence>
<organism evidence="3 4">
    <name type="scientific">Streptomyces virginiae</name>
    <name type="common">Streptomyces cinnamonensis</name>
    <dbReference type="NCBI Taxonomy" id="1961"/>
    <lineage>
        <taxon>Bacteria</taxon>
        <taxon>Bacillati</taxon>
        <taxon>Actinomycetota</taxon>
        <taxon>Actinomycetes</taxon>
        <taxon>Kitasatosporales</taxon>
        <taxon>Streptomycetaceae</taxon>
        <taxon>Streptomyces</taxon>
    </lineage>
</organism>
<dbReference type="PANTHER" id="PTHR32309:SF31">
    <property type="entry name" value="CAPSULAR EXOPOLYSACCHARIDE FAMILY"/>
    <property type="match status" value="1"/>
</dbReference>
<feature type="region of interest" description="Disordered" evidence="1">
    <location>
        <begin position="198"/>
        <end position="252"/>
    </location>
</feature>
<feature type="transmembrane region" description="Helical" evidence="2">
    <location>
        <begin position="14"/>
        <end position="35"/>
    </location>
</feature>
<dbReference type="RefSeq" id="WP_328961055.1">
    <property type="nucleotide sequence ID" value="NZ_CP108090.1"/>
</dbReference>
<protein>
    <submittedName>
        <fullName evidence="3">Chain length determinant protein</fullName>
    </submittedName>
</protein>
<keyword evidence="2" id="KW-1133">Transmembrane helix</keyword>
<name>A0ABZ1T6V1_STRVG</name>
<keyword evidence="4" id="KW-1185">Reference proteome</keyword>
<feature type="compositionally biased region" description="Basic residues" evidence="1">
    <location>
        <begin position="198"/>
        <end position="208"/>
    </location>
</feature>
<evidence type="ECO:0000313" key="3">
    <source>
        <dbReference type="EMBL" id="WUQ11594.1"/>
    </source>
</evidence>
<dbReference type="InterPro" id="IPR050445">
    <property type="entry name" value="Bact_polysacc_biosynth/exp"/>
</dbReference>
<evidence type="ECO:0000256" key="2">
    <source>
        <dbReference type="SAM" id="Phobius"/>
    </source>
</evidence>
<accession>A0ABZ1T6V1</accession>
<dbReference type="PANTHER" id="PTHR32309">
    <property type="entry name" value="TYROSINE-PROTEIN KINASE"/>
    <property type="match status" value="1"/>
</dbReference>
<feature type="transmembrane region" description="Helical" evidence="2">
    <location>
        <begin position="172"/>
        <end position="193"/>
    </location>
</feature>
<evidence type="ECO:0000256" key="1">
    <source>
        <dbReference type="SAM" id="MobiDB-lite"/>
    </source>
</evidence>